<dbReference type="EC" id="2.4.2.-" evidence="5"/>
<dbReference type="GO" id="GO:0006302">
    <property type="term" value="P:double-strand break repair"/>
    <property type="evidence" value="ECO:0007669"/>
    <property type="project" value="TreeGrafter"/>
</dbReference>
<dbReference type="CDD" id="cd00027">
    <property type="entry name" value="BRCT"/>
    <property type="match status" value="1"/>
</dbReference>
<protein>
    <recommendedName>
        <fullName evidence="5">Poly [ADP-ribose] polymerase</fullName>
        <shortName evidence="5">PARP</shortName>
        <ecNumber evidence="5">2.4.2.-</ecNumber>
    </recommendedName>
</protein>
<evidence type="ECO:0000256" key="4">
    <source>
        <dbReference type="ARBA" id="ARBA00033987"/>
    </source>
</evidence>
<dbReference type="Pfam" id="PF00644">
    <property type="entry name" value="PARP"/>
    <property type="match status" value="1"/>
</dbReference>
<sequence length="419" mass="46179">MPSSSTSKLPSGIAPSLIGKFNGFTISLSGNFPSGVTHDEVRRLIIALGGKFETTDITKCTHVIASSKKLKTVKVRSARASDHCQLVTYDWLLGIISEDSSDIKQLLGKLTALKISDKPPSKKRKLEADPGDGISKKLTKTAVDAEVSIPVEVLENGTRIPLNSTKLNQAVNGLLSLMSSKVFEQHTRDWIKGLPTGTKTHPPLSPNPSARKQEYLSALQKFEASLDHDTTDVLYRGLLSLQLTELTALKKPSEEFKVIAEYHSKSTPLYPNIQIVDIFRIERHGEKDDFEEWSKKNVDTIGDRRLVWHGSANANFFGILSQGLRLNNGGVWFAEVADLSVGFCDAMRAVWLQGSAEKTCNISVSLFIHPFTKNGVMPAVFILISREPNCQTSADPNSYREQGTMNTLLDVHLKFVSDT</sequence>
<evidence type="ECO:0000313" key="9">
    <source>
        <dbReference type="Proteomes" id="UP001147695"/>
    </source>
</evidence>
<dbReference type="InterPro" id="IPR050800">
    <property type="entry name" value="ARTD/PARP"/>
</dbReference>
<comment type="catalytic activity">
    <reaction evidence="4">
        <text>NAD(+) + (ADP-D-ribosyl)n-acceptor = nicotinamide + (ADP-D-ribosyl)n+1-acceptor + H(+).</text>
        <dbReference type="EC" id="2.4.2.30"/>
    </reaction>
</comment>
<dbReference type="GO" id="GO:0005730">
    <property type="term" value="C:nucleolus"/>
    <property type="evidence" value="ECO:0007669"/>
    <property type="project" value="TreeGrafter"/>
</dbReference>
<dbReference type="AlphaFoldDB" id="A0A9W9QAB4"/>
<dbReference type="Gene3D" id="3.90.228.10">
    <property type="match status" value="1"/>
</dbReference>
<keyword evidence="1 5" id="KW-0328">Glycosyltransferase</keyword>
<dbReference type="SMART" id="SM00292">
    <property type="entry name" value="BRCT"/>
    <property type="match status" value="1"/>
</dbReference>
<feature type="domain" description="BRCT" evidence="6">
    <location>
        <begin position="16"/>
        <end position="93"/>
    </location>
</feature>
<evidence type="ECO:0000256" key="3">
    <source>
        <dbReference type="ARBA" id="ARBA00023027"/>
    </source>
</evidence>
<reference evidence="8" key="1">
    <citation type="submission" date="2022-12" db="EMBL/GenBank/DDBJ databases">
        <authorList>
            <person name="Petersen C."/>
        </authorList>
    </citation>
    <scope>NUCLEOTIDE SEQUENCE</scope>
    <source>
        <strain evidence="8">IBT 35673</strain>
    </source>
</reference>
<dbReference type="Gene3D" id="3.40.50.10190">
    <property type="entry name" value="BRCT domain"/>
    <property type="match status" value="1"/>
</dbReference>
<evidence type="ECO:0000256" key="1">
    <source>
        <dbReference type="ARBA" id="ARBA00022676"/>
    </source>
</evidence>
<dbReference type="Proteomes" id="UP001147695">
    <property type="component" value="Unassembled WGS sequence"/>
</dbReference>
<evidence type="ECO:0000256" key="5">
    <source>
        <dbReference type="RuleBase" id="RU362114"/>
    </source>
</evidence>
<evidence type="ECO:0000256" key="2">
    <source>
        <dbReference type="ARBA" id="ARBA00022679"/>
    </source>
</evidence>
<gene>
    <name evidence="8" type="ORF">N7452_010145</name>
</gene>
<dbReference type="SUPFAM" id="SSF52113">
    <property type="entry name" value="BRCT domain"/>
    <property type="match status" value="1"/>
</dbReference>
<dbReference type="InterPro" id="IPR012317">
    <property type="entry name" value="Poly(ADP-ribose)pol_cat_dom"/>
</dbReference>
<dbReference type="InterPro" id="IPR036420">
    <property type="entry name" value="BRCT_dom_sf"/>
</dbReference>
<name>A0A9W9QAB4_PENBR</name>
<dbReference type="PANTHER" id="PTHR10459">
    <property type="entry name" value="DNA LIGASE"/>
    <property type="match status" value="1"/>
</dbReference>
<dbReference type="PROSITE" id="PS50172">
    <property type="entry name" value="BRCT"/>
    <property type="match status" value="1"/>
</dbReference>
<organism evidence="8 9">
    <name type="scientific">Penicillium brevicompactum</name>
    <dbReference type="NCBI Taxonomy" id="5074"/>
    <lineage>
        <taxon>Eukaryota</taxon>
        <taxon>Fungi</taxon>
        <taxon>Dikarya</taxon>
        <taxon>Ascomycota</taxon>
        <taxon>Pezizomycotina</taxon>
        <taxon>Eurotiomycetes</taxon>
        <taxon>Eurotiomycetidae</taxon>
        <taxon>Eurotiales</taxon>
        <taxon>Aspergillaceae</taxon>
        <taxon>Penicillium</taxon>
    </lineage>
</organism>
<feature type="domain" description="PARP catalytic" evidence="7">
    <location>
        <begin position="229"/>
        <end position="419"/>
    </location>
</feature>
<accession>A0A9W9QAB4</accession>
<dbReference type="PANTHER" id="PTHR10459:SF60">
    <property type="entry name" value="POLY [ADP-RIBOSE] POLYMERASE 2"/>
    <property type="match status" value="1"/>
</dbReference>
<dbReference type="SUPFAM" id="SSF56399">
    <property type="entry name" value="ADP-ribosylation"/>
    <property type="match status" value="1"/>
</dbReference>
<proteinExistence type="predicted"/>
<dbReference type="GO" id="GO:0070212">
    <property type="term" value="P:protein poly-ADP-ribosylation"/>
    <property type="evidence" value="ECO:0007669"/>
    <property type="project" value="TreeGrafter"/>
</dbReference>
<evidence type="ECO:0000259" key="6">
    <source>
        <dbReference type="PROSITE" id="PS50172"/>
    </source>
</evidence>
<dbReference type="PROSITE" id="PS51059">
    <property type="entry name" value="PARP_CATALYTIC"/>
    <property type="match status" value="1"/>
</dbReference>
<keyword evidence="3 5" id="KW-0520">NAD</keyword>
<dbReference type="GO" id="GO:1990404">
    <property type="term" value="F:NAD+-protein mono-ADP-ribosyltransferase activity"/>
    <property type="evidence" value="ECO:0007669"/>
    <property type="project" value="TreeGrafter"/>
</dbReference>
<keyword evidence="2 5" id="KW-0808">Transferase</keyword>
<evidence type="ECO:0000259" key="7">
    <source>
        <dbReference type="PROSITE" id="PS51059"/>
    </source>
</evidence>
<dbReference type="Pfam" id="PF00533">
    <property type="entry name" value="BRCT"/>
    <property type="match status" value="1"/>
</dbReference>
<reference evidence="8" key="2">
    <citation type="journal article" date="2023" name="IMA Fungus">
        <title>Comparative genomic study of the Penicillium genus elucidates a diverse pangenome and 15 lateral gene transfer events.</title>
        <authorList>
            <person name="Petersen C."/>
            <person name="Sorensen T."/>
            <person name="Nielsen M.R."/>
            <person name="Sondergaard T.E."/>
            <person name="Sorensen J.L."/>
            <person name="Fitzpatrick D.A."/>
            <person name="Frisvad J.C."/>
            <person name="Nielsen K.L."/>
        </authorList>
    </citation>
    <scope>NUCLEOTIDE SEQUENCE</scope>
    <source>
        <strain evidence="8">IBT 35673</strain>
    </source>
</reference>
<dbReference type="InterPro" id="IPR001357">
    <property type="entry name" value="BRCT_dom"/>
</dbReference>
<dbReference type="GO" id="GO:0003950">
    <property type="term" value="F:NAD+ poly-ADP-ribosyltransferase activity"/>
    <property type="evidence" value="ECO:0007669"/>
    <property type="project" value="UniProtKB-UniRule"/>
</dbReference>
<dbReference type="EMBL" id="JAPZBQ010000005">
    <property type="protein sequence ID" value="KAJ5329755.1"/>
    <property type="molecule type" value="Genomic_DNA"/>
</dbReference>
<comment type="caution">
    <text evidence="8">The sequence shown here is derived from an EMBL/GenBank/DDBJ whole genome shotgun (WGS) entry which is preliminary data.</text>
</comment>
<evidence type="ECO:0000313" key="8">
    <source>
        <dbReference type="EMBL" id="KAJ5329755.1"/>
    </source>
</evidence>